<dbReference type="InterPro" id="IPR016032">
    <property type="entry name" value="Sig_transdc_resp-reg_C-effctor"/>
</dbReference>
<evidence type="ECO:0000259" key="4">
    <source>
        <dbReference type="PROSITE" id="PS50043"/>
    </source>
</evidence>
<dbReference type="SUPFAM" id="SSF75516">
    <property type="entry name" value="Pheromone-binding domain of LuxR-like quorum-sensing transcription factors"/>
    <property type="match status" value="1"/>
</dbReference>
<evidence type="ECO:0000256" key="1">
    <source>
        <dbReference type="ARBA" id="ARBA00023015"/>
    </source>
</evidence>
<gene>
    <name evidence="5" type="ORF">GTOL_12664</name>
</gene>
<keyword evidence="6" id="KW-1185">Reference proteome</keyword>
<dbReference type="PANTHER" id="PTHR44688:SF16">
    <property type="entry name" value="DNA-BINDING TRANSCRIPTIONAL ACTIVATOR DEVR_DOSR"/>
    <property type="match status" value="1"/>
</dbReference>
<evidence type="ECO:0000256" key="2">
    <source>
        <dbReference type="ARBA" id="ARBA00023125"/>
    </source>
</evidence>
<dbReference type="GO" id="GO:0003677">
    <property type="term" value="F:DNA binding"/>
    <property type="evidence" value="ECO:0007669"/>
    <property type="project" value="UniProtKB-KW"/>
</dbReference>
<evidence type="ECO:0000313" key="5">
    <source>
        <dbReference type="EMBL" id="CAG4884781.1"/>
    </source>
</evidence>
<organism evidence="5 6">
    <name type="scientific">Georgfuchsia toluolica</name>
    <dbReference type="NCBI Taxonomy" id="424218"/>
    <lineage>
        <taxon>Bacteria</taxon>
        <taxon>Pseudomonadati</taxon>
        <taxon>Pseudomonadota</taxon>
        <taxon>Betaproteobacteria</taxon>
        <taxon>Nitrosomonadales</taxon>
        <taxon>Sterolibacteriaceae</taxon>
        <taxon>Georgfuchsia</taxon>
    </lineage>
</organism>
<dbReference type="SUPFAM" id="SSF46894">
    <property type="entry name" value="C-terminal effector domain of the bipartite response regulators"/>
    <property type="match status" value="1"/>
</dbReference>
<dbReference type="Proteomes" id="UP000742786">
    <property type="component" value="Unassembled WGS sequence"/>
</dbReference>
<protein>
    <submittedName>
        <fullName evidence="5">Helix-turn-helix transcriptional regulator</fullName>
    </submittedName>
</protein>
<sequence length="274" mass="30318">MKGISSAFDVFIREPDDIRTAALRMREISEELGPFLILACDDISSPAPMCDAEGNILAVEVFRWVEKSNWYQNKALALGDPISVACRHESETFCFSGGRFISNQPSGLLNSDDLCNIGKLGFNPTSGIIVPIHMSMGTIGAVGWYNFDEDFDVVPVYRRHGDDLLVMASRFINGYRKVTRPNDQLKVNDPHLTKREVLCLKWAAFGKTDEEIALIIGRSTSTIRFHLNNAAMKLNTSNRPQTVVKASQLGFIGQYHMAASPSVAGCAKQQSKKV</sequence>
<evidence type="ECO:0000313" key="6">
    <source>
        <dbReference type="Proteomes" id="UP000742786"/>
    </source>
</evidence>
<dbReference type="GO" id="GO:0006355">
    <property type="term" value="P:regulation of DNA-templated transcription"/>
    <property type="evidence" value="ECO:0007669"/>
    <property type="project" value="InterPro"/>
</dbReference>
<keyword evidence="3" id="KW-0804">Transcription</keyword>
<dbReference type="InterPro" id="IPR036388">
    <property type="entry name" value="WH-like_DNA-bd_sf"/>
</dbReference>
<dbReference type="CDD" id="cd06170">
    <property type="entry name" value="LuxR_C_like"/>
    <property type="match status" value="1"/>
</dbReference>
<reference evidence="5" key="1">
    <citation type="submission" date="2021-04" db="EMBL/GenBank/DDBJ databases">
        <authorList>
            <person name="Hornung B."/>
        </authorList>
    </citation>
    <scope>NUCLEOTIDE SEQUENCE</scope>
    <source>
        <strain evidence="5">G5G6</strain>
    </source>
</reference>
<evidence type="ECO:0000256" key="3">
    <source>
        <dbReference type="ARBA" id="ARBA00023163"/>
    </source>
</evidence>
<dbReference type="InterPro" id="IPR000792">
    <property type="entry name" value="Tscrpt_reg_LuxR_C"/>
</dbReference>
<dbReference type="SMART" id="SM00421">
    <property type="entry name" value="HTH_LUXR"/>
    <property type="match status" value="1"/>
</dbReference>
<dbReference type="RefSeq" id="WP_220636593.1">
    <property type="nucleotide sequence ID" value="NZ_CAJQUM010000001.1"/>
</dbReference>
<dbReference type="Pfam" id="PF00196">
    <property type="entry name" value="GerE"/>
    <property type="match status" value="1"/>
</dbReference>
<dbReference type="PRINTS" id="PR00038">
    <property type="entry name" value="HTHLUXR"/>
</dbReference>
<name>A0A916J9E4_9PROT</name>
<dbReference type="EMBL" id="CAJQUM010000001">
    <property type="protein sequence ID" value="CAG4884781.1"/>
    <property type="molecule type" value="Genomic_DNA"/>
</dbReference>
<proteinExistence type="predicted"/>
<accession>A0A916J9E4</accession>
<comment type="caution">
    <text evidence="5">The sequence shown here is derived from an EMBL/GenBank/DDBJ whole genome shotgun (WGS) entry which is preliminary data.</text>
</comment>
<dbReference type="PROSITE" id="PS50043">
    <property type="entry name" value="HTH_LUXR_2"/>
    <property type="match status" value="1"/>
</dbReference>
<feature type="domain" description="HTH luxR-type" evidence="4">
    <location>
        <begin position="185"/>
        <end position="250"/>
    </location>
</feature>
<dbReference type="InterPro" id="IPR036693">
    <property type="entry name" value="TF_LuxR_autoind-bd_dom_sf"/>
</dbReference>
<keyword evidence="2" id="KW-0238">DNA-binding</keyword>
<dbReference type="AlphaFoldDB" id="A0A916J9E4"/>
<dbReference type="Gene3D" id="1.10.10.10">
    <property type="entry name" value="Winged helix-like DNA-binding domain superfamily/Winged helix DNA-binding domain"/>
    <property type="match status" value="1"/>
</dbReference>
<keyword evidence="1" id="KW-0805">Transcription regulation</keyword>
<dbReference type="PANTHER" id="PTHR44688">
    <property type="entry name" value="DNA-BINDING TRANSCRIPTIONAL ACTIVATOR DEVR_DOSR"/>
    <property type="match status" value="1"/>
</dbReference>